<feature type="domain" description="PAS" evidence="11">
    <location>
        <begin position="148"/>
        <end position="216"/>
    </location>
</feature>
<dbReference type="InterPro" id="IPR013767">
    <property type="entry name" value="PAS_fold"/>
</dbReference>
<evidence type="ECO:0000256" key="4">
    <source>
        <dbReference type="ARBA" id="ARBA00022679"/>
    </source>
</evidence>
<dbReference type="PROSITE" id="PS50113">
    <property type="entry name" value="PAC"/>
    <property type="match status" value="2"/>
</dbReference>
<dbReference type="CDD" id="cd00130">
    <property type="entry name" value="PAS"/>
    <property type="match status" value="1"/>
</dbReference>
<dbReference type="InterPro" id="IPR003594">
    <property type="entry name" value="HATPase_dom"/>
</dbReference>
<dbReference type="OrthoDB" id="1931120at2"/>
<accession>A0A7U8C7N8</accession>
<dbReference type="Pfam" id="PF02518">
    <property type="entry name" value="HATPase_c"/>
    <property type="match status" value="1"/>
</dbReference>
<sequence>MPNEKLSREALEKKIQMLESENKILSDFAELSSEWFWEQDHELRFTRFFGLSTASLQRDQNLFLGKVRWEMPVQGISQEELQAHIDCCHQHRAFRDFEYSVPGDNNRLQRYSISGTPFFDSEGHFAGYRGIGRNITELHSARMAVVDSQRQLLQILQGSPIATFVIDKEHRITHWNKACEALTGYSAEEKIGLKESWRGFYPEPRPTLADLVIDQAPFAHIKQHYDQELSNSALISGAYTAESFFPEIGENGLWLHFNASPLFDQAGQVSGAIETLQDITARINAEKTEREHFQALQSAHQELQNTIQQLAEAKKLASLGRLIAGLAHELNTPLGNMRLGADSSKNSLDQLRSAYESNAVTRDRLESFFQDSSDTISIIQQNLNRSINLITRFKELSSDSLPSTPESFAPKNRVDDIFALFSGYCTDRNITLFNHLPEELRITNFSESFEQVIYCLLENSLTHGVKSGEGIIKIDYEKCPDGIKFSFTDNGKGMTEKDCEHAFDPFYTSNLGQGTSGLGLYRVYNLINTVMGGKIELKDNHPGLKTVFFLQELNCQAPSSLK</sequence>
<dbReference type="InterPro" id="IPR000700">
    <property type="entry name" value="PAS-assoc_C"/>
</dbReference>
<dbReference type="SMART" id="SM00387">
    <property type="entry name" value="HATPase_c"/>
    <property type="match status" value="1"/>
</dbReference>
<evidence type="ECO:0000256" key="9">
    <source>
        <dbReference type="SAM" id="Coils"/>
    </source>
</evidence>
<dbReference type="SUPFAM" id="SSF47384">
    <property type="entry name" value="Homodimeric domain of signal transducing histidine kinase"/>
    <property type="match status" value="1"/>
</dbReference>
<feature type="domain" description="PAC" evidence="12">
    <location>
        <begin position="239"/>
        <end position="291"/>
    </location>
</feature>
<evidence type="ECO:0000259" key="10">
    <source>
        <dbReference type="PROSITE" id="PS50109"/>
    </source>
</evidence>
<dbReference type="InterPro" id="IPR035965">
    <property type="entry name" value="PAS-like_dom_sf"/>
</dbReference>
<dbReference type="InterPro" id="IPR000014">
    <property type="entry name" value="PAS"/>
</dbReference>
<dbReference type="Gene3D" id="3.30.450.20">
    <property type="entry name" value="PAS domain"/>
    <property type="match status" value="2"/>
</dbReference>
<dbReference type="GO" id="GO:0006355">
    <property type="term" value="P:regulation of DNA-templated transcription"/>
    <property type="evidence" value="ECO:0007669"/>
    <property type="project" value="InterPro"/>
</dbReference>
<name>A0A7U8C7N8_NEPCE</name>
<dbReference type="InterPro" id="IPR036097">
    <property type="entry name" value="HisK_dim/P_sf"/>
</dbReference>
<dbReference type="EMBL" id="AAOW01000008">
    <property type="protein sequence ID" value="EAR61384.1"/>
    <property type="molecule type" value="Genomic_DNA"/>
</dbReference>
<dbReference type="InterPro" id="IPR005467">
    <property type="entry name" value="His_kinase_dom"/>
</dbReference>
<keyword evidence="6" id="KW-0418">Kinase</keyword>
<evidence type="ECO:0000259" key="12">
    <source>
        <dbReference type="PROSITE" id="PS50113"/>
    </source>
</evidence>
<dbReference type="Gene3D" id="1.10.287.130">
    <property type="match status" value="1"/>
</dbReference>
<dbReference type="EC" id="2.7.13.3" evidence="2"/>
<feature type="coiled-coil region" evidence="9">
    <location>
        <begin position="1"/>
        <end position="28"/>
    </location>
</feature>
<dbReference type="SUPFAM" id="SSF55874">
    <property type="entry name" value="ATPase domain of HSP90 chaperone/DNA topoisomerase II/histidine kinase"/>
    <property type="match status" value="1"/>
</dbReference>
<keyword evidence="9" id="KW-0175">Coiled coil</keyword>
<keyword evidence="3" id="KW-0597">Phosphoprotein</keyword>
<evidence type="ECO:0000313" key="13">
    <source>
        <dbReference type="EMBL" id="EAR61384.1"/>
    </source>
</evidence>
<evidence type="ECO:0000256" key="5">
    <source>
        <dbReference type="ARBA" id="ARBA00022741"/>
    </source>
</evidence>
<dbReference type="PROSITE" id="PS50112">
    <property type="entry name" value="PAS"/>
    <property type="match status" value="1"/>
</dbReference>
<evidence type="ECO:0000256" key="8">
    <source>
        <dbReference type="ARBA" id="ARBA00023012"/>
    </source>
</evidence>
<keyword evidence="8" id="KW-0902">Two-component regulatory system</keyword>
<evidence type="ECO:0000256" key="2">
    <source>
        <dbReference type="ARBA" id="ARBA00012438"/>
    </source>
</evidence>
<organism evidence="13 14">
    <name type="scientific">Neptuniibacter caesariensis</name>
    <dbReference type="NCBI Taxonomy" id="207954"/>
    <lineage>
        <taxon>Bacteria</taxon>
        <taxon>Pseudomonadati</taxon>
        <taxon>Pseudomonadota</taxon>
        <taxon>Gammaproteobacteria</taxon>
        <taxon>Oceanospirillales</taxon>
        <taxon>Oceanospirillaceae</taxon>
        <taxon>Neptuniibacter</taxon>
    </lineage>
</organism>
<dbReference type="Gene3D" id="3.30.565.10">
    <property type="entry name" value="Histidine kinase-like ATPase, C-terminal domain"/>
    <property type="match status" value="1"/>
</dbReference>
<dbReference type="PROSITE" id="PS50109">
    <property type="entry name" value="HIS_KIN"/>
    <property type="match status" value="1"/>
</dbReference>
<evidence type="ECO:0000256" key="3">
    <source>
        <dbReference type="ARBA" id="ARBA00022553"/>
    </source>
</evidence>
<evidence type="ECO:0000256" key="7">
    <source>
        <dbReference type="ARBA" id="ARBA00022840"/>
    </source>
</evidence>
<proteinExistence type="predicted"/>
<dbReference type="AlphaFoldDB" id="A0A7U8C7N8"/>
<gene>
    <name evidence="13" type="ORF">MED92_17798</name>
</gene>
<keyword evidence="14" id="KW-1185">Reference proteome</keyword>
<feature type="domain" description="Histidine kinase" evidence="10">
    <location>
        <begin position="325"/>
        <end position="554"/>
    </location>
</feature>
<dbReference type="SUPFAM" id="SSF55785">
    <property type="entry name" value="PYP-like sensor domain (PAS domain)"/>
    <property type="match status" value="2"/>
</dbReference>
<dbReference type="PANTHER" id="PTHR43065">
    <property type="entry name" value="SENSOR HISTIDINE KINASE"/>
    <property type="match status" value="1"/>
</dbReference>
<dbReference type="Pfam" id="PF13426">
    <property type="entry name" value="PAS_9"/>
    <property type="match status" value="1"/>
</dbReference>
<dbReference type="Pfam" id="PF00989">
    <property type="entry name" value="PAS"/>
    <property type="match status" value="1"/>
</dbReference>
<keyword evidence="5" id="KW-0547">Nucleotide-binding</keyword>
<dbReference type="InterPro" id="IPR003661">
    <property type="entry name" value="HisK_dim/P_dom"/>
</dbReference>
<protein>
    <recommendedName>
        <fullName evidence="2">histidine kinase</fullName>
        <ecNumber evidence="2">2.7.13.3</ecNumber>
    </recommendedName>
</protein>
<dbReference type="SMART" id="SM00091">
    <property type="entry name" value="PAS"/>
    <property type="match status" value="1"/>
</dbReference>
<keyword evidence="4" id="KW-0808">Transferase</keyword>
<keyword evidence="7" id="KW-0067">ATP-binding</keyword>
<dbReference type="NCBIfam" id="TIGR00229">
    <property type="entry name" value="sensory_box"/>
    <property type="match status" value="1"/>
</dbReference>
<dbReference type="GO" id="GO:0005524">
    <property type="term" value="F:ATP binding"/>
    <property type="evidence" value="ECO:0007669"/>
    <property type="project" value="UniProtKB-KW"/>
</dbReference>
<dbReference type="GO" id="GO:0000155">
    <property type="term" value="F:phosphorelay sensor kinase activity"/>
    <property type="evidence" value="ECO:0007669"/>
    <property type="project" value="InterPro"/>
</dbReference>
<comment type="catalytic activity">
    <reaction evidence="1">
        <text>ATP + protein L-histidine = ADP + protein N-phospho-L-histidine.</text>
        <dbReference type="EC" id="2.7.13.3"/>
    </reaction>
</comment>
<feature type="domain" description="PAC" evidence="12">
    <location>
        <begin position="95"/>
        <end position="147"/>
    </location>
</feature>
<dbReference type="PANTHER" id="PTHR43065:SF47">
    <property type="match status" value="1"/>
</dbReference>
<dbReference type="CDD" id="cd00075">
    <property type="entry name" value="HATPase"/>
    <property type="match status" value="1"/>
</dbReference>
<dbReference type="Proteomes" id="UP000002171">
    <property type="component" value="Unassembled WGS sequence"/>
</dbReference>
<dbReference type="CDD" id="cd00082">
    <property type="entry name" value="HisKA"/>
    <property type="match status" value="1"/>
</dbReference>
<evidence type="ECO:0000256" key="6">
    <source>
        <dbReference type="ARBA" id="ARBA00022777"/>
    </source>
</evidence>
<comment type="caution">
    <text evidence="13">The sequence shown here is derived from an EMBL/GenBank/DDBJ whole genome shotgun (WGS) entry which is preliminary data.</text>
</comment>
<dbReference type="InterPro" id="IPR036890">
    <property type="entry name" value="HATPase_C_sf"/>
</dbReference>
<evidence type="ECO:0000256" key="1">
    <source>
        <dbReference type="ARBA" id="ARBA00000085"/>
    </source>
</evidence>
<reference evidence="13 14" key="1">
    <citation type="submission" date="2006-02" db="EMBL/GenBank/DDBJ databases">
        <authorList>
            <person name="Pinhassi J."/>
            <person name="Pedros-Alio C."/>
            <person name="Ferriera S."/>
            <person name="Johnson J."/>
            <person name="Kravitz S."/>
            <person name="Halpern A."/>
            <person name="Remington K."/>
            <person name="Beeson K."/>
            <person name="Tran B."/>
            <person name="Rogers Y.-H."/>
            <person name="Friedman R."/>
            <person name="Venter J.C."/>
        </authorList>
    </citation>
    <scope>NUCLEOTIDE SEQUENCE [LARGE SCALE GENOMIC DNA]</scope>
    <source>
        <strain evidence="13 14">MED92</strain>
    </source>
</reference>
<evidence type="ECO:0000259" key="11">
    <source>
        <dbReference type="PROSITE" id="PS50112"/>
    </source>
</evidence>
<dbReference type="RefSeq" id="WP_007021324.1">
    <property type="nucleotide sequence ID" value="NZ_CH724125.1"/>
</dbReference>
<evidence type="ECO:0000313" key="14">
    <source>
        <dbReference type="Proteomes" id="UP000002171"/>
    </source>
</evidence>